<keyword evidence="4 5" id="KW-0663">Pyridoxal phosphate</keyword>
<dbReference type="Pfam" id="PF00202">
    <property type="entry name" value="Aminotran_3"/>
    <property type="match status" value="1"/>
</dbReference>
<dbReference type="GO" id="GO:0008483">
    <property type="term" value="F:transaminase activity"/>
    <property type="evidence" value="ECO:0007669"/>
    <property type="project" value="UniProtKB-KW"/>
</dbReference>
<dbReference type="GO" id="GO:0030170">
    <property type="term" value="F:pyridoxal phosphate binding"/>
    <property type="evidence" value="ECO:0007669"/>
    <property type="project" value="InterPro"/>
</dbReference>
<name>A0AAU8DR77_9ACTN</name>
<evidence type="ECO:0000256" key="4">
    <source>
        <dbReference type="ARBA" id="ARBA00022898"/>
    </source>
</evidence>
<evidence type="ECO:0000256" key="1">
    <source>
        <dbReference type="ARBA" id="ARBA00008954"/>
    </source>
</evidence>
<dbReference type="PANTHER" id="PTHR43094:SF1">
    <property type="entry name" value="AMINOTRANSFERASE CLASS-III"/>
    <property type="match status" value="1"/>
</dbReference>
<dbReference type="Gene3D" id="3.90.1150.10">
    <property type="entry name" value="Aspartate Aminotransferase, domain 1"/>
    <property type="match status" value="1"/>
</dbReference>
<dbReference type="AlphaFoldDB" id="A0AAU8DR77"/>
<evidence type="ECO:0000256" key="3">
    <source>
        <dbReference type="ARBA" id="ARBA00022679"/>
    </source>
</evidence>
<evidence type="ECO:0000256" key="5">
    <source>
        <dbReference type="RuleBase" id="RU003560"/>
    </source>
</evidence>
<evidence type="ECO:0000256" key="2">
    <source>
        <dbReference type="ARBA" id="ARBA00022576"/>
    </source>
</evidence>
<dbReference type="RefSeq" id="WP_353650290.1">
    <property type="nucleotide sequence ID" value="NZ_CP159218.1"/>
</dbReference>
<dbReference type="Gene3D" id="3.40.640.10">
    <property type="entry name" value="Type I PLP-dependent aspartate aminotransferase-like (Major domain)"/>
    <property type="match status" value="1"/>
</dbReference>
<dbReference type="InterPro" id="IPR049704">
    <property type="entry name" value="Aminotrans_3_PPA_site"/>
</dbReference>
<evidence type="ECO:0000313" key="7">
    <source>
        <dbReference type="EMBL" id="XCG64677.1"/>
    </source>
</evidence>
<dbReference type="SUPFAM" id="SSF53383">
    <property type="entry name" value="PLP-dependent transferases"/>
    <property type="match status" value="1"/>
</dbReference>
<dbReference type="InterPro" id="IPR015422">
    <property type="entry name" value="PyrdxlP-dep_Trfase_small"/>
</dbReference>
<dbReference type="InterPro" id="IPR005814">
    <property type="entry name" value="Aminotrans_3"/>
</dbReference>
<dbReference type="PANTHER" id="PTHR43094">
    <property type="entry name" value="AMINOTRANSFERASE"/>
    <property type="match status" value="1"/>
</dbReference>
<organism evidence="7">
    <name type="scientific">Nakamurella sp. A5-74</name>
    <dbReference type="NCBI Taxonomy" id="3158264"/>
    <lineage>
        <taxon>Bacteria</taxon>
        <taxon>Bacillati</taxon>
        <taxon>Actinomycetota</taxon>
        <taxon>Actinomycetes</taxon>
        <taxon>Nakamurellales</taxon>
        <taxon>Nakamurellaceae</taxon>
        <taxon>Nakamurella</taxon>
    </lineage>
</organism>
<sequence length="468" mass="49327">MSDVHTDPTAAGAAHPGRDGLTRMIPHFTTTTGWRDETLPILKSGKGVWVEDVDGKKYLDGLSGLFCSNLGHGRADLVAAASEQMQRLAFFPTWGAAHEPGLQLAAEITSRAPGDLDSAFFVNSGSEAVESAIKLARTYHLATGETARHKIISRDFSYHGTTLGALSVTAVPRFREPFLPMLNDAVRNIPNTLRASAAPGGGPGDLSSLDLLEDLILAEGPETVALVIAEPVQNGGGAIVPPEGYWPRLREICDRYGILLCADEVITAFGRLGHWFGSEKFGVVPDLLTFAKGVTSAYVPMGGVLASSRVTQTIADSSLGWFAHGSTFGAHPVASAVSLATIDAMEKEHVLDNVRSSAPTLLTGLQAIAAASPVIREVRGTGFFHALELVADSGTDTDLSADQRAGLLGGVIMRSLRSAGLLLRPDDRGPASIVVSPPLVTDVSELGILLDRLETVVTDVAHWVAAHP</sequence>
<dbReference type="FunFam" id="3.40.640.10:FF:000014">
    <property type="entry name" value="Adenosylmethionine-8-amino-7-oxononanoate aminotransferase, probable"/>
    <property type="match status" value="1"/>
</dbReference>
<dbReference type="CDD" id="cd00610">
    <property type="entry name" value="OAT_like"/>
    <property type="match status" value="1"/>
</dbReference>
<comment type="similarity">
    <text evidence="1 5">Belongs to the class-III pyridoxal-phosphate-dependent aminotransferase family.</text>
</comment>
<keyword evidence="3" id="KW-0808">Transferase</keyword>
<evidence type="ECO:0000256" key="6">
    <source>
        <dbReference type="SAM" id="MobiDB-lite"/>
    </source>
</evidence>
<gene>
    <name evidence="7" type="ORF">ABLG96_04965</name>
</gene>
<dbReference type="PROSITE" id="PS00600">
    <property type="entry name" value="AA_TRANSFER_CLASS_3"/>
    <property type="match status" value="1"/>
</dbReference>
<reference evidence="7" key="1">
    <citation type="submission" date="2024-05" db="EMBL/GenBank/DDBJ databases">
        <authorList>
            <person name="Cai S.Y."/>
            <person name="Jin L.M."/>
            <person name="Li H.R."/>
        </authorList>
    </citation>
    <scope>NUCLEOTIDE SEQUENCE</scope>
    <source>
        <strain evidence="7">A5-74</strain>
    </source>
</reference>
<dbReference type="EMBL" id="CP159218">
    <property type="protein sequence ID" value="XCG64677.1"/>
    <property type="molecule type" value="Genomic_DNA"/>
</dbReference>
<protein>
    <submittedName>
        <fullName evidence="7">Aminotransferase class III-fold pyridoxal phosphate-dependent enzyme</fullName>
    </submittedName>
</protein>
<accession>A0AAU8DR77</accession>
<feature type="region of interest" description="Disordered" evidence="6">
    <location>
        <begin position="1"/>
        <end position="23"/>
    </location>
</feature>
<proteinExistence type="inferred from homology"/>
<dbReference type="InterPro" id="IPR015421">
    <property type="entry name" value="PyrdxlP-dep_Trfase_major"/>
</dbReference>
<dbReference type="InterPro" id="IPR015424">
    <property type="entry name" value="PyrdxlP-dep_Trfase"/>
</dbReference>
<keyword evidence="2 7" id="KW-0032">Aminotransferase</keyword>